<organism evidence="4 5">
    <name type="scientific">Paramuricea clavata</name>
    <name type="common">Red gorgonian</name>
    <name type="synonym">Violescent sea-whip</name>
    <dbReference type="NCBI Taxonomy" id="317549"/>
    <lineage>
        <taxon>Eukaryota</taxon>
        <taxon>Metazoa</taxon>
        <taxon>Cnidaria</taxon>
        <taxon>Anthozoa</taxon>
        <taxon>Octocorallia</taxon>
        <taxon>Malacalcyonacea</taxon>
        <taxon>Plexauridae</taxon>
        <taxon>Paramuricea</taxon>
    </lineage>
</organism>
<reference evidence="4" key="1">
    <citation type="submission" date="2020-04" db="EMBL/GenBank/DDBJ databases">
        <authorList>
            <person name="Alioto T."/>
            <person name="Alioto T."/>
            <person name="Gomez Garrido J."/>
        </authorList>
    </citation>
    <scope>NUCLEOTIDE SEQUENCE</scope>
    <source>
        <strain evidence="4">A484AB</strain>
    </source>
</reference>
<gene>
    <name evidence="4" type="ORF">PACLA_8A045731</name>
</gene>
<dbReference type="PANTHER" id="PTHR13954">
    <property type="entry name" value="IRE1-RELATED"/>
    <property type="match status" value="1"/>
</dbReference>
<dbReference type="Proteomes" id="UP001152795">
    <property type="component" value="Unassembled WGS sequence"/>
</dbReference>
<dbReference type="GO" id="GO:0036498">
    <property type="term" value="P:IRE1-mediated unfolded protein response"/>
    <property type="evidence" value="ECO:0007669"/>
    <property type="project" value="TreeGrafter"/>
</dbReference>
<dbReference type="SUPFAM" id="SSF48403">
    <property type="entry name" value="Ankyrin repeat"/>
    <property type="match status" value="1"/>
</dbReference>
<dbReference type="GO" id="GO:0006397">
    <property type="term" value="P:mRNA processing"/>
    <property type="evidence" value="ECO:0007669"/>
    <property type="project" value="InterPro"/>
</dbReference>
<dbReference type="PROSITE" id="PS00108">
    <property type="entry name" value="PROTEIN_KINASE_ST"/>
    <property type="match status" value="1"/>
</dbReference>
<evidence type="ECO:0000256" key="2">
    <source>
        <dbReference type="ARBA" id="ARBA00022741"/>
    </source>
</evidence>
<evidence type="ECO:0000256" key="3">
    <source>
        <dbReference type="ARBA" id="ARBA00022840"/>
    </source>
</evidence>
<dbReference type="InterPro" id="IPR002110">
    <property type="entry name" value="Ankyrin_rpt"/>
</dbReference>
<dbReference type="GO" id="GO:0051082">
    <property type="term" value="F:unfolded protein binding"/>
    <property type="evidence" value="ECO:0007669"/>
    <property type="project" value="TreeGrafter"/>
</dbReference>
<dbReference type="InterPro" id="IPR008271">
    <property type="entry name" value="Ser/Thr_kinase_AS"/>
</dbReference>
<evidence type="ECO:0000256" key="1">
    <source>
        <dbReference type="ARBA" id="ARBA00022729"/>
    </source>
</evidence>
<dbReference type="SMART" id="SM00248">
    <property type="entry name" value="ANK"/>
    <property type="match status" value="3"/>
</dbReference>
<dbReference type="InterPro" id="IPR036770">
    <property type="entry name" value="Ankyrin_rpt-contain_sf"/>
</dbReference>
<dbReference type="InterPro" id="IPR045133">
    <property type="entry name" value="IRE1/2-like"/>
</dbReference>
<dbReference type="GO" id="GO:0005524">
    <property type="term" value="F:ATP binding"/>
    <property type="evidence" value="ECO:0007669"/>
    <property type="project" value="UniProtKB-UniRule"/>
</dbReference>
<accession>A0A7D9DKU8</accession>
<dbReference type="GO" id="GO:0004674">
    <property type="term" value="F:protein serine/threonine kinase activity"/>
    <property type="evidence" value="ECO:0007669"/>
    <property type="project" value="InterPro"/>
</dbReference>
<dbReference type="PROSITE" id="PS50011">
    <property type="entry name" value="PROTEIN_KINASE_DOM"/>
    <property type="match status" value="1"/>
</dbReference>
<dbReference type="PROSITE" id="PS50297">
    <property type="entry name" value="ANK_REP_REGION"/>
    <property type="match status" value="1"/>
</dbReference>
<dbReference type="InterPro" id="IPR010513">
    <property type="entry name" value="KEN_dom"/>
</dbReference>
<proteinExistence type="predicted"/>
<dbReference type="PROSITE" id="PS50088">
    <property type="entry name" value="ANK_REPEAT"/>
    <property type="match status" value="2"/>
</dbReference>
<dbReference type="Gene3D" id="1.10.510.10">
    <property type="entry name" value="Transferase(Phosphotransferase) domain 1"/>
    <property type="match status" value="1"/>
</dbReference>
<protein>
    <submittedName>
        <fullName evidence="4">Serine threonine- kinase endoribonuclease IRE1-like</fullName>
    </submittedName>
</protein>
<dbReference type="PROSITE" id="PS00107">
    <property type="entry name" value="PROTEIN_KINASE_ATP"/>
    <property type="match status" value="1"/>
</dbReference>
<dbReference type="EMBL" id="CACRXK020001144">
    <property type="protein sequence ID" value="CAB3987252.1"/>
    <property type="molecule type" value="Genomic_DNA"/>
</dbReference>
<keyword evidence="1" id="KW-0732">Signal</keyword>
<dbReference type="Gene3D" id="1.20.1440.180">
    <property type="entry name" value="KEN domain"/>
    <property type="match status" value="1"/>
</dbReference>
<keyword evidence="5" id="KW-1185">Reference proteome</keyword>
<dbReference type="PROSITE" id="PS51392">
    <property type="entry name" value="KEN"/>
    <property type="match status" value="1"/>
</dbReference>
<keyword evidence="2" id="KW-0547">Nucleotide-binding</keyword>
<dbReference type="InterPro" id="IPR038357">
    <property type="entry name" value="KEN_sf"/>
</dbReference>
<dbReference type="SUPFAM" id="SSF56112">
    <property type="entry name" value="Protein kinase-like (PK-like)"/>
    <property type="match status" value="1"/>
</dbReference>
<dbReference type="AlphaFoldDB" id="A0A7D9DKU8"/>
<dbReference type="Pfam" id="PF06479">
    <property type="entry name" value="Ribonuc_2-5A"/>
    <property type="match status" value="1"/>
</dbReference>
<comment type="caution">
    <text evidence="4">The sequence shown here is derived from an EMBL/GenBank/DDBJ whole genome shotgun (WGS) entry which is preliminary data.</text>
</comment>
<dbReference type="SMART" id="SM00220">
    <property type="entry name" value="S_TKc"/>
    <property type="match status" value="1"/>
</dbReference>
<dbReference type="InterPro" id="IPR011009">
    <property type="entry name" value="Kinase-like_dom_sf"/>
</dbReference>
<keyword evidence="4" id="KW-0418">Kinase</keyword>
<dbReference type="Pfam" id="PF00023">
    <property type="entry name" value="Ank"/>
    <property type="match status" value="1"/>
</dbReference>
<evidence type="ECO:0000313" key="5">
    <source>
        <dbReference type="Proteomes" id="UP001152795"/>
    </source>
</evidence>
<dbReference type="GO" id="GO:1990604">
    <property type="term" value="C:IRE1-TRAF2-ASK1 complex"/>
    <property type="evidence" value="ECO:0007669"/>
    <property type="project" value="TreeGrafter"/>
</dbReference>
<dbReference type="InterPro" id="IPR000719">
    <property type="entry name" value="Prot_kinase_dom"/>
</dbReference>
<dbReference type="Pfam" id="PF00069">
    <property type="entry name" value="Pkinase"/>
    <property type="match status" value="1"/>
</dbReference>
<dbReference type="InterPro" id="IPR017441">
    <property type="entry name" value="Protein_kinase_ATP_BS"/>
</dbReference>
<dbReference type="OrthoDB" id="4062651at2759"/>
<keyword evidence="3" id="KW-0067">ATP-binding</keyword>
<dbReference type="PANTHER" id="PTHR13954:SF6">
    <property type="entry name" value="NON-SPECIFIC SERINE_THREONINE PROTEIN KINASE"/>
    <property type="match status" value="1"/>
</dbReference>
<dbReference type="CDD" id="cd14014">
    <property type="entry name" value="STKc_PknB_like"/>
    <property type="match status" value="1"/>
</dbReference>
<keyword evidence="4" id="KW-0808">Transferase</keyword>
<dbReference type="Gene3D" id="1.25.40.20">
    <property type="entry name" value="Ankyrin repeat-containing domain"/>
    <property type="match status" value="3"/>
</dbReference>
<dbReference type="GO" id="GO:0004521">
    <property type="term" value="F:RNA endonuclease activity"/>
    <property type="evidence" value="ECO:0007669"/>
    <property type="project" value="InterPro"/>
</dbReference>
<evidence type="ECO:0000313" key="4">
    <source>
        <dbReference type="EMBL" id="CAB3987252.1"/>
    </source>
</evidence>
<dbReference type="GO" id="GO:0070059">
    <property type="term" value="P:intrinsic apoptotic signaling pathway in response to endoplasmic reticulum stress"/>
    <property type="evidence" value="ECO:0007669"/>
    <property type="project" value="TreeGrafter"/>
</dbReference>
<sequence>MESALYLFLQEATQELLYNIVYDVCKVRNNDEGIEYRKLSETFQEEFGNRPMDFFDIYAIKGWKMFIESSPGLRIFEDQVSIVEDENGMSNAYEKYNKTKIHLTDETFNITVAKYRQILIQKACKLISTHGVADVHGNTPLHFIAALPSIDHQPSLVKHLLDAGFEPLRKNNSGQTILHIIAGRMEANVCKNEENGVNIDWESFGKSTFHPSGWPANDRTALLKLIASELSHRELTVLANTPNRDGNTAMHEWVISLSTINPRGLQLGFEVAEREIGLQLLSFGVNLRQQNNSGEIPLHFAYNSEIFRFLLENSKQESVACCRTRNEREETPLLCILNYATSFVSNSTEEERNMTALFLLQQLTELVTKNEHVCKTAWMPDENGKSAVDIILSTLRNTPHSTPEPGTILTQFFALFRSSSQEKDATFSELRKHLISLLEKSLSVANEYDINRRSLLHVLIELGDEELLQSLELLLKNGAEVNAVDSKGRTPLDVIKENKSKMPSANSFFTKCEKKLLHYVAKRGTSLNSSVDQRQRTSGPNIDSKVRKILNCPKKHSNSAQLLIKNNDKVTVVDGKYRYSRQDPIGSGAFSSIFVAVKDENEDNKSGTISCRAYALKRIEKAKMNEGEFRREIRVLLSISGECENNIIKYHESFEDPFFHYICLDLMDGDLHEFVKNNYVNKVLKNPAIRVQVIKGIINGLAFLHERKFVHRDLKPENILYTTNPALIFKITDFGLTKNISSLSTMTLTRGSCVAMAPGTRRWMAPELVRFESKEHTQESDIFSLGLVLHYLLTLGKHPFEMGTEEPAHVIETRIEKAQIQIDQALHPEAKNFLGTLLRNNTSERPPAKSLNQHPFLWSDTKKIEFLIAVGSQPEAASPTSYPDSPVPQLLQATTIGQLVEDVPWDQVIKDLFAEMTAARKHGKYRTGKVIDLLRFIRNAYAHKQERSPAVQAVLNRNAFLHIYPSLVLDVIVVVQKLGFDKSRSNIQQAIGFFLE</sequence>
<name>A0A7D9DKU8_PARCT</name>